<dbReference type="Gene3D" id="1.10.287.1490">
    <property type="match status" value="1"/>
</dbReference>
<feature type="compositionally biased region" description="Polar residues" evidence="2">
    <location>
        <begin position="941"/>
        <end position="950"/>
    </location>
</feature>
<dbReference type="EMBL" id="SSOP01000018">
    <property type="protein sequence ID" value="KAB5594638.1"/>
    <property type="molecule type" value="Genomic_DNA"/>
</dbReference>
<keyword evidence="1" id="KW-0175">Coiled coil</keyword>
<evidence type="ECO:0000256" key="1">
    <source>
        <dbReference type="SAM" id="Coils"/>
    </source>
</evidence>
<dbReference type="OrthoDB" id="3212311at2759"/>
<proteinExistence type="predicted"/>
<protein>
    <submittedName>
        <fullName evidence="3">Myosin-9</fullName>
    </submittedName>
</protein>
<keyword evidence="4" id="KW-1185">Reference proteome</keyword>
<evidence type="ECO:0000313" key="4">
    <source>
        <dbReference type="Proteomes" id="UP000383932"/>
    </source>
</evidence>
<evidence type="ECO:0000313" key="3">
    <source>
        <dbReference type="EMBL" id="KAB5594638.1"/>
    </source>
</evidence>
<accession>A0A5N5QSM0</accession>
<feature type="region of interest" description="Disordered" evidence="2">
    <location>
        <begin position="941"/>
        <end position="966"/>
    </location>
</feature>
<feature type="coiled-coil region" evidence="1">
    <location>
        <begin position="524"/>
        <end position="565"/>
    </location>
</feature>
<evidence type="ECO:0000256" key="2">
    <source>
        <dbReference type="SAM" id="MobiDB-lite"/>
    </source>
</evidence>
<dbReference type="Gene3D" id="1.10.287.2610">
    <property type="match status" value="1"/>
</dbReference>
<comment type="caution">
    <text evidence="3">The sequence shown here is derived from an EMBL/GenBank/DDBJ whole genome shotgun (WGS) entry which is preliminary data.</text>
</comment>
<feature type="coiled-coil region" evidence="1">
    <location>
        <begin position="663"/>
        <end position="690"/>
    </location>
</feature>
<reference evidence="3 4" key="1">
    <citation type="journal article" date="2019" name="Fungal Biol. Biotechnol.">
        <title>Draft genome sequence of fastidious pathogen Ceratobasidium theobromae, which causes vascular-streak dieback in Theobroma cacao.</title>
        <authorList>
            <person name="Ali S.S."/>
            <person name="Asman A."/>
            <person name="Shao J."/>
            <person name="Firmansyah A.P."/>
            <person name="Susilo A.W."/>
            <person name="Rosmana A."/>
            <person name="McMahon P."/>
            <person name="Junaid M."/>
            <person name="Guest D."/>
            <person name="Kheng T.Y."/>
            <person name="Meinhardt L.W."/>
            <person name="Bailey B.A."/>
        </authorList>
    </citation>
    <scope>NUCLEOTIDE SEQUENCE [LARGE SCALE GENOMIC DNA]</scope>
    <source>
        <strain evidence="3 4">CT2</strain>
    </source>
</reference>
<sequence length="1319" mass="145291">MNDRYIAEGVAAYHSARRSSRASSIHSNRDGPSAAASAAALAAQASAHNEVLESCVHALADTYPVDAIRQSPNTQPSLIDTRIAALEDQVKSLIATVEPLGTRVETLDEYLSRLKSTVQSNRDRTNNMAARVDKLQKEVEALPAAVNITIAREREKENWNSRVNTLEATTRATRDKLTEMGARIVQVEQLRPKIEEQSTKMTMAEGKIDELRHNAGVTHTKMGSLLALAPEAKALLSTPGQLRQTTEDIANLKKEYELIRGHFNSVKAKLEAAERKLADSGSENLRLYNSLATDVTALQPLKQHVNSLAMLPNSFVRLQEGVAEILPLKAHIKDLTPVATRATQLLSLVSHNERINDDITTLRGKINRLREEMTEAKKETFDDIGRLSGEVTNLSSANQSLQDDIDKAKCNIVQVEDSAAAALRESQSVSGRVSGIDAKLKASQVTAEWSQEQLRTIQVQVAHLEPLGEQREALLLLAGQTEAIMPLAPQVKSLSSAFGTLSCASTSKGSETKDEVLAKQQKLYSILSLDSEEAKQRLGQLEANVTQLESDASNALERLAELQSASSATTVRTKQDQQTLQKFQNQITPLVPLIEHTEALTSVAQHHKPLVSLIQEFNKLKDRYEIDVMSSISDVNTFKLMFRTRTDEMKKQIASLESQYHELQTCTENVGKLERRVSKVETENIRLRTKIRTSSGLVERASSDEANSQTKLPETPEPAGSKQLADALRPLRPLRTRVPNLEKLAGKADDLLSLVDETARIKEEISQLDRKFKKDKKRVDDLGDTVHSLDELMTTTSTATNGHQVRIDLLEREFQDLKDSNVTKIKSVEASISQLSLLKEHSAALFALVRKTARPVSSTQQPSKSIEERVIELEKSDQSATKEITNIVAWLKRMDTNQPQAGALKTLETRVKELSDSSKKTLTPLTPLVERVPALLALLEQTSSRTTSPKPNDRPSIPPANQPETLTQAVGRVNVLEETVKGLSSFKAKAKEDLEQLSAQLESFMPAGNVFQSFVDRTQLLSSLVPLAEHVPKIITLVDQVPQLQTSMKSLSERVEVCTISSPVDLSPAGRLRPLATDRHASQPTSPTSNSGTTPVLLFPGAEGAPAPQIRQNKKRRIEALIESLEERIDGVSAEVDGVVEDVRHLYSEKSKTKRQRVSERQSQAGRPLDTGESSLDLPTIARDLDKVMDAITGLWGGKGGWPEQLDLLLGQWWAQVLELPAAKGDLRGAGSILQTLFSEIEVLKLAIEARGSGISATGSPVVDASHIAWMGRFADELKTKLNEDQAAFRTQLEELLSKSLKPIKNMYKALKQDEEQLE</sequence>
<organism evidence="3 4">
    <name type="scientific">Ceratobasidium theobromae</name>
    <dbReference type="NCBI Taxonomy" id="1582974"/>
    <lineage>
        <taxon>Eukaryota</taxon>
        <taxon>Fungi</taxon>
        <taxon>Dikarya</taxon>
        <taxon>Basidiomycota</taxon>
        <taxon>Agaricomycotina</taxon>
        <taxon>Agaricomycetes</taxon>
        <taxon>Cantharellales</taxon>
        <taxon>Ceratobasidiaceae</taxon>
        <taxon>Ceratobasidium</taxon>
    </lineage>
</organism>
<gene>
    <name evidence="3" type="ORF">CTheo_1960</name>
</gene>
<dbReference type="PANTHER" id="PTHR19327:SF0">
    <property type="entry name" value="GOLGIN SUBFAMILY A MEMBER 4"/>
    <property type="match status" value="1"/>
</dbReference>
<name>A0A5N5QSM0_9AGAM</name>
<feature type="region of interest" description="Disordered" evidence="2">
    <location>
        <begin position="1150"/>
        <end position="1176"/>
    </location>
</feature>
<dbReference type="PANTHER" id="PTHR19327">
    <property type="entry name" value="GOLGIN"/>
    <property type="match status" value="1"/>
</dbReference>
<feature type="coiled-coil region" evidence="1">
    <location>
        <begin position="352"/>
        <end position="425"/>
    </location>
</feature>
<dbReference type="Proteomes" id="UP000383932">
    <property type="component" value="Unassembled WGS sequence"/>
</dbReference>
<feature type="region of interest" description="Disordered" evidence="2">
    <location>
        <begin position="696"/>
        <end position="728"/>
    </location>
</feature>
<feature type="coiled-coil region" evidence="1">
    <location>
        <begin position="1115"/>
        <end position="1142"/>
    </location>
</feature>